<protein>
    <submittedName>
        <fullName evidence="1">Uncharacterized protein</fullName>
    </submittedName>
</protein>
<proteinExistence type="predicted"/>
<dbReference type="EMBL" id="JARQWQ010000028">
    <property type="protein sequence ID" value="KAK2562672.1"/>
    <property type="molecule type" value="Genomic_DNA"/>
</dbReference>
<organism evidence="1 2">
    <name type="scientific">Acropora cervicornis</name>
    <name type="common">Staghorn coral</name>
    <dbReference type="NCBI Taxonomy" id="6130"/>
    <lineage>
        <taxon>Eukaryota</taxon>
        <taxon>Metazoa</taxon>
        <taxon>Cnidaria</taxon>
        <taxon>Anthozoa</taxon>
        <taxon>Hexacorallia</taxon>
        <taxon>Scleractinia</taxon>
        <taxon>Astrocoeniina</taxon>
        <taxon>Acroporidae</taxon>
        <taxon>Acropora</taxon>
    </lineage>
</organism>
<dbReference type="AlphaFoldDB" id="A0AAD9QJZ2"/>
<dbReference type="Proteomes" id="UP001249851">
    <property type="component" value="Unassembled WGS sequence"/>
</dbReference>
<reference evidence="1" key="1">
    <citation type="journal article" date="2023" name="G3 (Bethesda)">
        <title>Whole genome assembly and annotation of the endangered Caribbean coral Acropora cervicornis.</title>
        <authorList>
            <person name="Selwyn J.D."/>
            <person name="Vollmer S.V."/>
        </authorList>
    </citation>
    <scope>NUCLEOTIDE SEQUENCE</scope>
    <source>
        <strain evidence="1">K2</strain>
    </source>
</reference>
<reference evidence="1" key="2">
    <citation type="journal article" date="2023" name="Science">
        <title>Genomic signatures of disease resistance in endangered staghorn corals.</title>
        <authorList>
            <person name="Vollmer S.V."/>
            <person name="Selwyn J.D."/>
            <person name="Despard B.A."/>
            <person name="Roesel C.L."/>
        </authorList>
    </citation>
    <scope>NUCLEOTIDE SEQUENCE</scope>
    <source>
        <strain evidence="1">K2</strain>
    </source>
</reference>
<keyword evidence="2" id="KW-1185">Reference proteome</keyword>
<accession>A0AAD9QJZ2</accession>
<evidence type="ECO:0000313" key="2">
    <source>
        <dbReference type="Proteomes" id="UP001249851"/>
    </source>
</evidence>
<evidence type="ECO:0000313" key="1">
    <source>
        <dbReference type="EMBL" id="KAK2562672.1"/>
    </source>
</evidence>
<sequence>MSAFSKQSDWQEVEKQEATLDKKWISNEKQKLKKGIKPVQHNSEAMATFKEYCDKKNQY</sequence>
<gene>
    <name evidence="1" type="ORF">P5673_014377</name>
</gene>
<comment type="caution">
    <text evidence="1">The sequence shown here is derived from an EMBL/GenBank/DDBJ whole genome shotgun (WGS) entry which is preliminary data.</text>
</comment>
<name>A0AAD9QJZ2_ACRCE</name>